<feature type="region of interest" description="Disordered" evidence="1">
    <location>
        <begin position="605"/>
        <end position="627"/>
    </location>
</feature>
<dbReference type="EMBL" id="PTQR01000039">
    <property type="protein sequence ID" value="TKX24609.1"/>
    <property type="molecule type" value="Genomic_DNA"/>
</dbReference>
<dbReference type="InterPro" id="IPR029063">
    <property type="entry name" value="SAM-dependent_MTases_sf"/>
</dbReference>
<dbReference type="Proteomes" id="UP000308133">
    <property type="component" value="Unassembled WGS sequence"/>
</dbReference>
<sequence>MVTPASFYKALPRYPATQKLSDLFKANVRAINPAAPVRTHARADVVSPELCDDALEYLQPRLRQYRGCDIIDINPGACIWSERIHAALKPRTHLLLEPEKKYIEPFVKPLLDRDDSYRHSPLLPTHTAEYWSTYDKIYSQGLLPGQNSIKPNDPVLRQPNRTLLLTGNLHRMYKIAGYKKSGMVANLCTLLGHMVHGSQTNSLVHQYGLIKMLLWVPEDAKQHMLPWLIQAQGTSSVTAGLAAEINQVVGLPKVFEFSGDRSTLETKPRPFVFDEISAMRTGQRMQASGMSLQPGRKPKVFEGIEKNEKLRRIASSLEINVHSPPGQDTLAGLTSAISDLEKDCGVFAQDDRRLVLQKKDPVSPQHRDIFDQNLYHPFPIPIPNRFADFMKLSKRQVEAEAAFASLSPTLSAQERGSIQSRLLDTAALVRDGIYSKATLEYKLWADRFRVLFDEQRCLYLDPPVLAYDRRPYEILASKEEEFWPKIPMMLLEIDPLERNFASDITTKEQGSAIMRGLVKGLFFHRALSVWEALDHVAPGAGEDMYEAVPELRDPRLGGRLDPKDLKVYALSRALLEKLTVAYLEWPFRASDFEMMQMGLVSPAAGLGMEGGKEEEEMDMVEEGEEKD</sequence>
<gene>
    <name evidence="2" type="ORF">C1H76_3218</name>
</gene>
<evidence type="ECO:0008006" key="4">
    <source>
        <dbReference type="Google" id="ProtNLM"/>
    </source>
</evidence>
<comment type="caution">
    <text evidence="2">The sequence shown here is derived from an EMBL/GenBank/DDBJ whole genome shotgun (WGS) entry which is preliminary data.</text>
</comment>
<dbReference type="Gene3D" id="3.40.50.150">
    <property type="entry name" value="Vaccinia Virus protein VP39"/>
    <property type="match status" value="1"/>
</dbReference>
<reference evidence="2 3" key="1">
    <citation type="submission" date="2018-02" db="EMBL/GenBank/DDBJ databases">
        <title>Draft genome sequences of Elsinoe sp., causing black scab on jojoba.</title>
        <authorList>
            <person name="Stodart B."/>
            <person name="Jeffress S."/>
            <person name="Ash G."/>
            <person name="Arun Chinnappa K."/>
        </authorList>
    </citation>
    <scope>NUCLEOTIDE SEQUENCE [LARGE SCALE GENOMIC DNA]</scope>
    <source>
        <strain evidence="2 3">Hillstone_2</strain>
    </source>
</reference>
<proteinExistence type="predicted"/>
<protein>
    <recommendedName>
        <fullName evidence="4">rRNA adenine N(6)-methyltransferase</fullName>
    </recommendedName>
</protein>
<accession>A0A4U7B1H0</accession>
<name>A0A4U7B1H0_9PEZI</name>
<dbReference type="Gene3D" id="1.10.8.100">
    <property type="entry name" value="Ribosomal RNA adenine dimethylase-like, domain 2"/>
    <property type="match status" value="1"/>
</dbReference>
<evidence type="ECO:0000256" key="1">
    <source>
        <dbReference type="SAM" id="MobiDB-lite"/>
    </source>
</evidence>
<dbReference type="InterPro" id="IPR023165">
    <property type="entry name" value="rRNA_Ade_diMease-like_C"/>
</dbReference>
<dbReference type="AlphaFoldDB" id="A0A4U7B1H0"/>
<organism evidence="2 3">
    <name type="scientific">Elsinoe australis</name>
    <dbReference type="NCBI Taxonomy" id="40998"/>
    <lineage>
        <taxon>Eukaryota</taxon>
        <taxon>Fungi</taxon>
        <taxon>Dikarya</taxon>
        <taxon>Ascomycota</taxon>
        <taxon>Pezizomycotina</taxon>
        <taxon>Dothideomycetes</taxon>
        <taxon>Dothideomycetidae</taxon>
        <taxon>Myriangiales</taxon>
        <taxon>Elsinoaceae</taxon>
        <taxon>Elsinoe</taxon>
    </lineage>
</organism>
<evidence type="ECO:0000313" key="2">
    <source>
        <dbReference type="EMBL" id="TKX24609.1"/>
    </source>
</evidence>
<feature type="compositionally biased region" description="Acidic residues" evidence="1">
    <location>
        <begin position="612"/>
        <end position="627"/>
    </location>
</feature>
<evidence type="ECO:0000313" key="3">
    <source>
        <dbReference type="Proteomes" id="UP000308133"/>
    </source>
</evidence>